<feature type="region of interest" description="Disordered" evidence="1">
    <location>
        <begin position="1"/>
        <end position="76"/>
    </location>
</feature>
<evidence type="ECO:0000313" key="2">
    <source>
        <dbReference type="EMBL" id="CAK9274683.1"/>
    </source>
</evidence>
<evidence type="ECO:0000313" key="3">
    <source>
        <dbReference type="Proteomes" id="UP001497444"/>
    </source>
</evidence>
<reference evidence="2" key="1">
    <citation type="submission" date="2024-02" db="EMBL/GenBank/DDBJ databases">
        <authorList>
            <consortium name="ELIXIR-Norway"/>
            <consortium name="Elixir Norway"/>
        </authorList>
    </citation>
    <scope>NUCLEOTIDE SEQUENCE</scope>
</reference>
<protein>
    <submittedName>
        <fullName evidence="2">Uncharacterized protein</fullName>
    </submittedName>
</protein>
<name>A0ABP0X6E9_9BRYO</name>
<proteinExistence type="predicted"/>
<feature type="compositionally biased region" description="Polar residues" evidence="1">
    <location>
        <begin position="1"/>
        <end position="17"/>
    </location>
</feature>
<organism evidence="2 3">
    <name type="scientific">Sphagnum jensenii</name>
    <dbReference type="NCBI Taxonomy" id="128206"/>
    <lineage>
        <taxon>Eukaryota</taxon>
        <taxon>Viridiplantae</taxon>
        <taxon>Streptophyta</taxon>
        <taxon>Embryophyta</taxon>
        <taxon>Bryophyta</taxon>
        <taxon>Sphagnophytina</taxon>
        <taxon>Sphagnopsida</taxon>
        <taxon>Sphagnales</taxon>
        <taxon>Sphagnaceae</taxon>
        <taxon>Sphagnum</taxon>
    </lineage>
</organism>
<keyword evidence="3" id="KW-1185">Reference proteome</keyword>
<dbReference type="Proteomes" id="UP001497444">
    <property type="component" value="Chromosome 6"/>
</dbReference>
<gene>
    <name evidence="2" type="ORF">CSSPJE1EN1_LOCUS20161</name>
</gene>
<evidence type="ECO:0000256" key="1">
    <source>
        <dbReference type="SAM" id="MobiDB-lite"/>
    </source>
</evidence>
<accession>A0ABP0X6E9</accession>
<sequence length="76" mass="8209">MSSQSPGTPTRTISGLQLGSPGKKSHLDVVSAGCRKVNPLRGGRQQPHQSLEKLRKYKGGSRRQEMAASPSPKMRP</sequence>
<dbReference type="EMBL" id="OZ020101">
    <property type="protein sequence ID" value="CAK9274683.1"/>
    <property type="molecule type" value="Genomic_DNA"/>
</dbReference>